<keyword evidence="18" id="KW-1185">Reference proteome</keyword>
<comment type="domain">
    <text evidence="15">Consists of three domains; the N-terminal catalytic domain, the editing domain and the C-terminal C-Ala domain. The editing domain removes incorrectly charged amino acids, while the C-Ala domain, along with tRNA(Ala), serves as a bridge to cooperatively bring together the editing and aminoacylation centers thus stimulating deacylation of misacylated tRNAs.</text>
</comment>
<feature type="coiled-coil region" evidence="16">
    <location>
        <begin position="820"/>
        <end position="847"/>
    </location>
</feature>
<evidence type="ECO:0000256" key="13">
    <source>
        <dbReference type="ARBA" id="ARBA00032577"/>
    </source>
</evidence>
<dbReference type="SUPFAM" id="SSF55681">
    <property type="entry name" value="Class II aaRS and biotin synthetases"/>
    <property type="match status" value="1"/>
</dbReference>
<keyword evidence="12 15" id="KW-0030">Aminoacyl-tRNA synthetase</keyword>
<feature type="domain" description="Alanyl-transfer RNA synthetases family profile" evidence="17">
    <location>
        <begin position="25"/>
        <end position="820"/>
    </location>
</feature>
<dbReference type="GO" id="GO:0008270">
    <property type="term" value="F:zinc ion binding"/>
    <property type="evidence" value="ECO:0007669"/>
    <property type="project" value="UniProtKB-UniRule"/>
</dbReference>
<dbReference type="SUPFAM" id="SSF55186">
    <property type="entry name" value="ThrRS/AlaRS common domain"/>
    <property type="match status" value="1"/>
</dbReference>
<evidence type="ECO:0000256" key="9">
    <source>
        <dbReference type="ARBA" id="ARBA00022840"/>
    </source>
</evidence>
<evidence type="ECO:0000256" key="11">
    <source>
        <dbReference type="ARBA" id="ARBA00022917"/>
    </source>
</evidence>
<comment type="subunit">
    <text evidence="15">Monomer.</text>
</comment>
<keyword evidence="5 15" id="KW-0436">Ligase</keyword>
<dbReference type="FunFam" id="3.30.930.10:FF:000011">
    <property type="entry name" value="Alanine--tRNA ligase, cytoplasmic"/>
    <property type="match status" value="1"/>
</dbReference>
<keyword evidence="16" id="KW-0175">Coiled coil</keyword>
<dbReference type="InterPro" id="IPR018162">
    <property type="entry name" value="Ala-tRNA-ligase_IIc_anticod-bd"/>
</dbReference>
<dbReference type="Pfam" id="PF07973">
    <property type="entry name" value="tRNA_SAD"/>
    <property type="match status" value="1"/>
</dbReference>
<dbReference type="Pfam" id="PF01411">
    <property type="entry name" value="tRNA-synt_2c"/>
    <property type="match status" value="2"/>
</dbReference>
<evidence type="ECO:0000259" key="17">
    <source>
        <dbReference type="PROSITE" id="PS50860"/>
    </source>
</evidence>
<evidence type="ECO:0000256" key="4">
    <source>
        <dbReference type="ARBA" id="ARBA00022555"/>
    </source>
</evidence>
<evidence type="ECO:0000256" key="6">
    <source>
        <dbReference type="ARBA" id="ARBA00022723"/>
    </source>
</evidence>
<accession>A0AAJ7FIL0</accession>
<dbReference type="InterPro" id="IPR045864">
    <property type="entry name" value="aa-tRNA-synth_II/BPL/LPL"/>
</dbReference>
<dbReference type="SMART" id="SM00863">
    <property type="entry name" value="tRNA_SAD"/>
    <property type="match status" value="1"/>
</dbReference>
<dbReference type="InterPro" id="IPR018164">
    <property type="entry name" value="Ala-tRNA-synth_IIc_N"/>
</dbReference>
<dbReference type="PROSITE" id="PS50860">
    <property type="entry name" value="AA_TRNA_LIGASE_II_ALA"/>
    <property type="match status" value="1"/>
</dbReference>
<dbReference type="SUPFAM" id="SSF101353">
    <property type="entry name" value="Putative anticodon-binding domain of alanyl-tRNA synthetase (AlaRS)"/>
    <property type="match status" value="1"/>
</dbReference>
<dbReference type="InterPro" id="IPR018165">
    <property type="entry name" value="Ala-tRNA-synth_IIc_core"/>
</dbReference>
<organism evidence="18 19">
    <name type="scientific">Cephus cinctus</name>
    <name type="common">Wheat stem sawfly</name>
    <dbReference type="NCBI Taxonomy" id="211228"/>
    <lineage>
        <taxon>Eukaryota</taxon>
        <taxon>Metazoa</taxon>
        <taxon>Ecdysozoa</taxon>
        <taxon>Arthropoda</taxon>
        <taxon>Hexapoda</taxon>
        <taxon>Insecta</taxon>
        <taxon>Pterygota</taxon>
        <taxon>Neoptera</taxon>
        <taxon>Endopterygota</taxon>
        <taxon>Hymenoptera</taxon>
        <taxon>Cephoidea</taxon>
        <taxon>Cephidae</taxon>
        <taxon>Cephus</taxon>
    </lineage>
</organism>
<dbReference type="RefSeq" id="XP_015593601.1">
    <property type="nucleotide sequence ID" value="XM_015738115.2"/>
</dbReference>
<evidence type="ECO:0000256" key="1">
    <source>
        <dbReference type="ARBA" id="ARBA00008429"/>
    </source>
</evidence>
<dbReference type="GO" id="GO:0005739">
    <property type="term" value="C:mitochondrion"/>
    <property type="evidence" value="ECO:0007669"/>
    <property type="project" value="TreeGrafter"/>
</dbReference>
<dbReference type="PANTHER" id="PTHR11777:SF9">
    <property type="entry name" value="ALANINE--TRNA LIGASE, CYTOPLASMIC"/>
    <property type="match status" value="1"/>
</dbReference>
<dbReference type="InterPro" id="IPR050058">
    <property type="entry name" value="Ala-tRNA_ligase"/>
</dbReference>
<comment type="function">
    <text evidence="15">Catalyzes the attachment of alanine to tRNA(Ala) in a two-step reaction: alanine is first activated by ATP to form Ala-AMP and then transferred to the acceptor end of tRNA(Ala). Also edits incorrectly charged tRNA(Ala) via its editing domain.</text>
</comment>
<feature type="binding site" evidence="15">
    <location>
        <position position="787"/>
    </location>
    <ligand>
        <name>Zn(2+)</name>
        <dbReference type="ChEBI" id="CHEBI:29105"/>
    </ligand>
</feature>
<proteinExistence type="inferred from homology"/>
<dbReference type="PANTHER" id="PTHR11777">
    <property type="entry name" value="ALANYL-TRNA SYNTHETASE"/>
    <property type="match status" value="1"/>
</dbReference>
<evidence type="ECO:0000313" key="21">
    <source>
        <dbReference type="RefSeq" id="XP_015593603.1"/>
    </source>
</evidence>
<dbReference type="GO" id="GO:0006419">
    <property type="term" value="P:alanyl-tRNA aminoacylation"/>
    <property type="evidence" value="ECO:0007669"/>
    <property type="project" value="InterPro"/>
</dbReference>
<dbReference type="RefSeq" id="XP_015593600.1">
    <property type="nucleotide sequence ID" value="XM_015738114.2"/>
</dbReference>
<evidence type="ECO:0000256" key="16">
    <source>
        <dbReference type="SAM" id="Coils"/>
    </source>
</evidence>
<dbReference type="KEGG" id="ccin:107266989"/>
<sequence>MFLRRLEKITKIEMIQLRNNIRTYKSAKAIRNEFLDYFTKDLGHTFVRSSPVLPLCDPTVAFVNAGMNQFKGVFLGSHEPPAQRVANSQKCIRVGGKHNDLDIVGFDTYHHTFFEMLGNWSFGDYFKKEACEYAWKLLTGPYGISKHSLYVTYFAGNEKLGLKPDLECKDIWLSLGVPEDRVLPFGMQDNFWEMGLTGPCGPCTEIHIDHTMQSTNQAARVNKGHPDVTELWNIVFIQYQRLANGPIVPLPKQHVDTGMGFERLVAVLQGKRSNYDTDLFQPLFEAIRNSTNAPAYQGRFLETDRDGVDSGYRILADHARMVTVALTDGILPEQNHKLRRILRKAIDVSNKTFKKNGLLRELTFHVANGLGDTYPELQKNLLKVQTIIEYEEELLNSLRNAADGEWTKIVNERPALANITDSITSGLAAGYKDLKASLAEESTTMKTIPGHLAFKLYDTYGLSADTIGELAKAESLIFDKADFIRELENARQRSKLGFTRASKDIVSLESLDLLEKRGVPKTEDSAKYDYNVSANGYEFSPVKSNLLGMIVNGNLISESESQTIDESQAIKEATIVSSGNVVEVDSMIDANSEVGIILDKTPFYAPEGGQLSDKGHIDLKKLRLEVAEVRKIRGYVIHLGKFIVQDPAKQELELRVGDECVATIDTKTRTSLMRHHTATHLLNAALRQILPVVCQRGSIVSRDSLIFQFSVYGEKFTPEHVATIEELVNKCIEADVAVKTRIVDSLKLSSENDLTLVPGEVYPDTNIRIMEVHSEHLISKEACCGTHVHKTGMIEHFCITSVKAEGSSSRTIKAAVGPLARLARLAAENVREKVSQLEKEYQKSATKSNILNAKIFDMNNRLKGKGDKILVPYLTVQECLARLNNLSQAIKLQRRKLTTNTLEDEMKSVIYSSDLPFVIHALEPTDTSLKNVSLRKITKLCKNAPVMVIAHKNGTVKARCCVPKDMASDTFNARAWMNTVLQVFKAEGAIVQHQDPLEAYNMKTIQVELNELKSLLEKAIMQATKFASLHVKQTKHKSK</sequence>
<evidence type="ECO:0000256" key="5">
    <source>
        <dbReference type="ARBA" id="ARBA00022598"/>
    </source>
</evidence>
<dbReference type="Proteomes" id="UP000694920">
    <property type="component" value="Unplaced"/>
</dbReference>
<reference evidence="19 20" key="1">
    <citation type="submission" date="2025-04" db="UniProtKB">
        <authorList>
            <consortium name="RefSeq"/>
        </authorList>
    </citation>
    <scope>IDENTIFICATION</scope>
</reference>
<feature type="binding site" evidence="15">
    <location>
        <position position="680"/>
    </location>
    <ligand>
        <name>Zn(2+)</name>
        <dbReference type="ChEBI" id="CHEBI:29105"/>
    </ligand>
</feature>
<comment type="catalytic activity">
    <reaction evidence="14 15">
        <text>tRNA(Ala) + L-alanine + ATP = L-alanyl-tRNA(Ala) + AMP + diphosphate</text>
        <dbReference type="Rhea" id="RHEA:12540"/>
        <dbReference type="Rhea" id="RHEA-COMP:9657"/>
        <dbReference type="Rhea" id="RHEA-COMP:9923"/>
        <dbReference type="ChEBI" id="CHEBI:30616"/>
        <dbReference type="ChEBI" id="CHEBI:33019"/>
        <dbReference type="ChEBI" id="CHEBI:57972"/>
        <dbReference type="ChEBI" id="CHEBI:78442"/>
        <dbReference type="ChEBI" id="CHEBI:78497"/>
        <dbReference type="ChEBI" id="CHEBI:456215"/>
        <dbReference type="EC" id="6.1.1.7"/>
    </reaction>
</comment>
<dbReference type="InterPro" id="IPR002318">
    <property type="entry name" value="Ala-tRNA-lgiase_IIc"/>
</dbReference>
<feature type="binding site" evidence="15">
    <location>
        <position position="676"/>
    </location>
    <ligand>
        <name>Zn(2+)</name>
        <dbReference type="ChEBI" id="CHEBI:29105"/>
    </ligand>
</feature>
<evidence type="ECO:0000256" key="3">
    <source>
        <dbReference type="ARBA" id="ARBA00017959"/>
    </source>
</evidence>
<keyword evidence="8 15" id="KW-0862">Zinc</keyword>
<evidence type="ECO:0000256" key="8">
    <source>
        <dbReference type="ARBA" id="ARBA00022833"/>
    </source>
</evidence>
<dbReference type="PRINTS" id="PR00980">
    <property type="entry name" value="TRNASYNTHALA"/>
</dbReference>
<keyword evidence="9 15" id="KW-0067">ATP-binding</keyword>
<dbReference type="InterPro" id="IPR023033">
    <property type="entry name" value="Ala_tRNA_ligase_euk/bac"/>
</dbReference>
<dbReference type="SUPFAM" id="SSF50447">
    <property type="entry name" value="Translation proteins"/>
    <property type="match status" value="1"/>
</dbReference>
<dbReference type="HAMAP" id="MF_00036_B">
    <property type="entry name" value="Ala_tRNA_synth_B"/>
    <property type="match status" value="1"/>
</dbReference>
<keyword evidence="10 15" id="KW-0694">RNA-binding</keyword>
<dbReference type="GO" id="GO:0000049">
    <property type="term" value="F:tRNA binding"/>
    <property type="evidence" value="ECO:0007669"/>
    <property type="project" value="UniProtKB-KW"/>
</dbReference>
<dbReference type="FunFam" id="3.30.980.10:FF:000004">
    <property type="entry name" value="Alanine--tRNA ligase, cytoplasmic"/>
    <property type="match status" value="1"/>
</dbReference>
<evidence type="ECO:0000313" key="18">
    <source>
        <dbReference type="Proteomes" id="UP000694920"/>
    </source>
</evidence>
<evidence type="ECO:0000313" key="20">
    <source>
        <dbReference type="RefSeq" id="XP_015593601.1"/>
    </source>
</evidence>
<dbReference type="InterPro" id="IPR018163">
    <property type="entry name" value="Thr/Ala-tRNA-synth_IIc_edit"/>
</dbReference>
<dbReference type="InterPro" id="IPR012947">
    <property type="entry name" value="tRNA_SAD"/>
</dbReference>
<gene>
    <name evidence="19 20 21" type="primary">LOC107266989</name>
</gene>
<evidence type="ECO:0000256" key="15">
    <source>
        <dbReference type="HAMAP-Rule" id="MF_03133"/>
    </source>
</evidence>
<dbReference type="CTD" id="38595"/>
<dbReference type="EC" id="6.1.1.7" evidence="2"/>
<keyword evidence="7 15" id="KW-0547">Nucleotide-binding</keyword>
<dbReference type="Gene3D" id="2.40.30.130">
    <property type="match status" value="1"/>
</dbReference>
<dbReference type="GeneID" id="107266989"/>
<dbReference type="GO" id="GO:0004813">
    <property type="term" value="F:alanine-tRNA ligase activity"/>
    <property type="evidence" value="ECO:0007669"/>
    <property type="project" value="UniProtKB-UniRule"/>
</dbReference>
<keyword evidence="4 15" id="KW-0820">tRNA-binding</keyword>
<evidence type="ECO:0000256" key="10">
    <source>
        <dbReference type="ARBA" id="ARBA00022884"/>
    </source>
</evidence>
<protein>
    <recommendedName>
        <fullName evidence="3">Alanine--tRNA ligase</fullName>
        <ecNumber evidence="2">6.1.1.7</ecNumber>
    </recommendedName>
    <alternativeName>
        <fullName evidence="13">Alanyl-tRNA synthetase</fullName>
    </alternativeName>
</protein>
<dbReference type="Gene3D" id="3.30.980.10">
    <property type="entry name" value="Threonyl-trna Synthetase, Chain A, domain 2"/>
    <property type="match status" value="1"/>
</dbReference>
<keyword evidence="11 15" id="KW-0648">Protein biosynthesis</keyword>
<evidence type="ECO:0000256" key="12">
    <source>
        <dbReference type="ARBA" id="ARBA00023146"/>
    </source>
</evidence>
<comment type="cofactor">
    <cofactor evidence="15">
        <name>Zn(2+)</name>
        <dbReference type="ChEBI" id="CHEBI:29105"/>
    </cofactor>
    <text evidence="15">Binds 1 zinc ion per subunit.</text>
</comment>
<dbReference type="InterPro" id="IPR009000">
    <property type="entry name" value="Transl_B-barrel_sf"/>
</dbReference>
<evidence type="ECO:0000256" key="2">
    <source>
        <dbReference type="ARBA" id="ARBA00013168"/>
    </source>
</evidence>
<dbReference type="GO" id="GO:0005524">
    <property type="term" value="F:ATP binding"/>
    <property type="evidence" value="ECO:0007669"/>
    <property type="project" value="UniProtKB-UniRule"/>
</dbReference>
<name>A0AAJ7FIL0_CEPCN</name>
<dbReference type="AlphaFoldDB" id="A0AAJ7FIL0"/>
<evidence type="ECO:0000313" key="19">
    <source>
        <dbReference type="RefSeq" id="XP_015593600.1"/>
    </source>
</evidence>
<dbReference type="RefSeq" id="XP_015593603.1">
    <property type="nucleotide sequence ID" value="XM_015738117.2"/>
</dbReference>
<evidence type="ECO:0000256" key="14">
    <source>
        <dbReference type="ARBA" id="ARBA00048300"/>
    </source>
</evidence>
<evidence type="ECO:0000256" key="7">
    <source>
        <dbReference type="ARBA" id="ARBA00022741"/>
    </source>
</evidence>
<feature type="binding site" evidence="15">
    <location>
        <position position="783"/>
    </location>
    <ligand>
        <name>Zn(2+)</name>
        <dbReference type="ChEBI" id="CHEBI:29105"/>
    </ligand>
</feature>
<comment type="similarity">
    <text evidence="1">Belongs to the class-II aminoacyl-tRNA synthetase family. Alax-L subfamily.</text>
</comment>
<dbReference type="CDD" id="cd00673">
    <property type="entry name" value="AlaRS_core"/>
    <property type="match status" value="1"/>
</dbReference>
<dbReference type="Gene3D" id="3.30.930.10">
    <property type="entry name" value="Bira Bifunctional Protein, Domain 2"/>
    <property type="match status" value="1"/>
</dbReference>
<dbReference type="GO" id="GO:0002161">
    <property type="term" value="F:aminoacyl-tRNA deacylase activity"/>
    <property type="evidence" value="ECO:0007669"/>
    <property type="project" value="TreeGrafter"/>
</dbReference>
<keyword evidence="6 15" id="KW-0479">Metal-binding</keyword>